<protein>
    <recommendedName>
        <fullName evidence="2">Alpha/beta hydrolase fold-3 domain-containing protein</fullName>
    </recommendedName>
</protein>
<reference evidence="3 4" key="1">
    <citation type="submission" date="2016-11" db="EMBL/GenBank/DDBJ databases">
        <title>Description of two novel members of the family Erysipelotrichaceae: Ileibacterium lipovorans gen. nov., sp. nov. and Dubosiella newyorkensis, gen. nov., sp. nov.</title>
        <authorList>
            <person name="Cox L.M."/>
            <person name="Sohn J."/>
            <person name="Tyrrell K.L."/>
            <person name="Citron D.M."/>
            <person name="Lawson P.A."/>
            <person name="Patel N.B."/>
            <person name="Iizumi T."/>
            <person name="Perez-Perez G.I."/>
            <person name="Goldstein E.J."/>
            <person name="Blaser M.J."/>
        </authorList>
    </citation>
    <scope>NUCLEOTIDE SEQUENCE [LARGE SCALE GENOMIC DNA]</scope>
    <source>
        <strain evidence="3 4">NYU-BL-A3</strain>
    </source>
</reference>
<dbReference type="PANTHER" id="PTHR48081">
    <property type="entry name" value="AB HYDROLASE SUPERFAMILY PROTEIN C4A8.06C"/>
    <property type="match status" value="1"/>
</dbReference>
<proteinExistence type="predicted"/>
<name>A0A1U7NDZ0_9FIRM</name>
<dbReference type="Gene3D" id="3.40.50.1820">
    <property type="entry name" value="alpha/beta hydrolase"/>
    <property type="match status" value="1"/>
</dbReference>
<keyword evidence="4" id="KW-1185">Reference proteome</keyword>
<dbReference type="GO" id="GO:0016787">
    <property type="term" value="F:hydrolase activity"/>
    <property type="evidence" value="ECO:0007669"/>
    <property type="project" value="UniProtKB-KW"/>
</dbReference>
<organism evidence="3 4">
    <name type="scientific">Ileibacterium valens</name>
    <dbReference type="NCBI Taxonomy" id="1862668"/>
    <lineage>
        <taxon>Bacteria</taxon>
        <taxon>Bacillati</taxon>
        <taxon>Bacillota</taxon>
        <taxon>Erysipelotrichia</taxon>
        <taxon>Erysipelotrichales</taxon>
        <taxon>Erysipelotrichaceae</taxon>
        <taxon>Ileibacterium</taxon>
    </lineage>
</organism>
<dbReference type="Pfam" id="PF07859">
    <property type="entry name" value="Abhydrolase_3"/>
    <property type="match status" value="1"/>
</dbReference>
<dbReference type="Proteomes" id="UP000186341">
    <property type="component" value="Unassembled WGS sequence"/>
</dbReference>
<dbReference type="PANTHER" id="PTHR48081:SF8">
    <property type="entry name" value="ALPHA_BETA HYDROLASE FOLD-3 DOMAIN-CONTAINING PROTEIN-RELATED"/>
    <property type="match status" value="1"/>
</dbReference>
<keyword evidence="1" id="KW-0378">Hydrolase</keyword>
<gene>
    <name evidence="3" type="ORF">BO222_10280</name>
</gene>
<evidence type="ECO:0000259" key="2">
    <source>
        <dbReference type="Pfam" id="PF07859"/>
    </source>
</evidence>
<dbReference type="SUPFAM" id="SSF53474">
    <property type="entry name" value="alpha/beta-Hydrolases"/>
    <property type="match status" value="1"/>
</dbReference>
<comment type="caution">
    <text evidence="3">The sequence shown here is derived from an EMBL/GenBank/DDBJ whole genome shotgun (WGS) entry which is preliminary data.</text>
</comment>
<evidence type="ECO:0000313" key="3">
    <source>
        <dbReference type="EMBL" id="OLU37626.1"/>
    </source>
</evidence>
<dbReference type="InterPro" id="IPR013094">
    <property type="entry name" value="AB_hydrolase_3"/>
</dbReference>
<accession>A0A1U7NDZ0</accession>
<dbReference type="InterPro" id="IPR029058">
    <property type="entry name" value="AB_hydrolase_fold"/>
</dbReference>
<dbReference type="EMBL" id="MPJW01000196">
    <property type="protein sequence ID" value="OLU37626.1"/>
    <property type="molecule type" value="Genomic_DNA"/>
</dbReference>
<dbReference type="InterPro" id="IPR050300">
    <property type="entry name" value="GDXG_lipolytic_enzyme"/>
</dbReference>
<evidence type="ECO:0000313" key="4">
    <source>
        <dbReference type="Proteomes" id="UP000186341"/>
    </source>
</evidence>
<feature type="domain" description="Alpha/beta hydrolase fold-3" evidence="2">
    <location>
        <begin position="139"/>
        <end position="344"/>
    </location>
</feature>
<sequence length="384" mass="42831">MLAESSSADRNLTKSCFASIRISQSEESTAFWKGGRSCTENRKQDFSLARLAFALPGVPGEIPTIRLLLATDCSTSSGCPAGLTQKTAEISNRFMLASGYDPASLGIQTDDIFVLSRDGVQIPVTLYSEYGSDGHSPCLLYFHGGGFCTKTSPQYERLMSEYAAGAHCRVIFVHYRTSDRHLYPIPFNDCVDVLSSIVQNPSRYGINPQRIILGGDSAGGCLASGAALWCRDHQIPIRMQFLIYPMTDCRMQTKTDRKYWDAPLWNSPLSRRMWQIYLRKGIDEKHPGYASIQLENDLSDLVPAYIEVQEYDSLRDDGTEYADRLKEAGIPVELTENAGSIHGFDVLFWTDLSRTAMKKRIAALRREFAIDFLPVIQGQSVLSV</sequence>
<dbReference type="AlphaFoldDB" id="A0A1U7NDZ0"/>
<evidence type="ECO:0000256" key="1">
    <source>
        <dbReference type="ARBA" id="ARBA00022801"/>
    </source>
</evidence>